<reference evidence="4 5" key="1">
    <citation type="journal article" date="2023" name="Commun. Biol.">
        <title>Genome analysis of Parmales, the sister group of diatoms, reveals the evolutionary specialization of diatoms from phago-mixotrophs to photoautotrophs.</title>
        <authorList>
            <person name="Ban H."/>
            <person name="Sato S."/>
            <person name="Yoshikawa S."/>
            <person name="Yamada K."/>
            <person name="Nakamura Y."/>
            <person name="Ichinomiya M."/>
            <person name="Sato N."/>
            <person name="Blanc-Mathieu R."/>
            <person name="Endo H."/>
            <person name="Kuwata A."/>
            <person name="Ogata H."/>
        </authorList>
    </citation>
    <scope>NUCLEOTIDE SEQUENCE [LARGE SCALE GENOMIC DNA]</scope>
</reference>
<evidence type="ECO:0000313" key="4">
    <source>
        <dbReference type="EMBL" id="GMI27334.1"/>
    </source>
</evidence>
<dbReference type="PANTHER" id="PTHR45875">
    <property type="entry name" value="METHYLTRANSFERASE N6AMT1"/>
    <property type="match status" value="1"/>
</dbReference>
<gene>
    <name evidence="4" type="ORF">TeGR_g6400</name>
</gene>
<dbReference type="InterPro" id="IPR052190">
    <property type="entry name" value="Euk-Arch_PrmC-MTase"/>
</dbReference>
<name>A0ABQ6MK30_9STRA</name>
<evidence type="ECO:0000256" key="3">
    <source>
        <dbReference type="ARBA" id="ARBA00022691"/>
    </source>
</evidence>
<evidence type="ECO:0000256" key="2">
    <source>
        <dbReference type="ARBA" id="ARBA00022679"/>
    </source>
</evidence>
<proteinExistence type="predicted"/>
<sequence length="183" mass="20451">MADFHQLPPSTAPRPPTAAARAAAAEFTRSLASFHPLPSLDHLTYKDYDNVYEPADDTFLLLDVLAHDLPLTFRPKTQSPTVLEIGIEGCFPSLIDTVEYVLALSAWAGGTNGRVVVDRALPIILAAMQPRCIFYLVVVDDNKPEELLAWFSDRGVDSKMVGRRKARNEWLSILRFERLKIDT</sequence>
<accession>A0ABQ6MK30</accession>
<organism evidence="4 5">
    <name type="scientific">Tetraparma gracilis</name>
    <dbReference type="NCBI Taxonomy" id="2962635"/>
    <lineage>
        <taxon>Eukaryota</taxon>
        <taxon>Sar</taxon>
        <taxon>Stramenopiles</taxon>
        <taxon>Ochrophyta</taxon>
        <taxon>Bolidophyceae</taxon>
        <taxon>Parmales</taxon>
        <taxon>Triparmaceae</taxon>
        <taxon>Tetraparma</taxon>
    </lineage>
</organism>
<dbReference type="Proteomes" id="UP001165060">
    <property type="component" value="Unassembled WGS sequence"/>
</dbReference>
<keyword evidence="2" id="KW-0808">Transferase</keyword>
<dbReference type="EMBL" id="BRYB01001506">
    <property type="protein sequence ID" value="GMI27334.1"/>
    <property type="molecule type" value="Genomic_DNA"/>
</dbReference>
<keyword evidence="3" id="KW-0949">S-adenosyl-L-methionine</keyword>
<keyword evidence="1" id="KW-0489">Methyltransferase</keyword>
<protein>
    <submittedName>
        <fullName evidence="4">Uncharacterized protein</fullName>
    </submittedName>
</protein>
<evidence type="ECO:0000313" key="5">
    <source>
        <dbReference type="Proteomes" id="UP001165060"/>
    </source>
</evidence>
<comment type="caution">
    <text evidence="4">The sequence shown here is derived from an EMBL/GenBank/DDBJ whole genome shotgun (WGS) entry which is preliminary data.</text>
</comment>
<dbReference type="InterPro" id="IPR029063">
    <property type="entry name" value="SAM-dependent_MTases_sf"/>
</dbReference>
<keyword evidence="5" id="KW-1185">Reference proteome</keyword>
<evidence type="ECO:0000256" key="1">
    <source>
        <dbReference type="ARBA" id="ARBA00022603"/>
    </source>
</evidence>
<dbReference type="PANTHER" id="PTHR45875:SF1">
    <property type="entry name" value="METHYLTRANSFERASE N6AMT1"/>
    <property type="match status" value="1"/>
</dbReference>
<dbReference type="Gene3D" id="3.40.50.150">
    <property type="entry name" value="Vaccinia Virus protein VP39"/>
    <property type="match status" value="1"/>
</dbReference>